<gene>
    <name evidence="2" type="ORF">ALP03_00012</name>
</gene>
<dbReference type="Pfam" id="PF00294">
    <property type="entry name" value="PfkB"/>
    <property type="match status" value="1"/>
</dbReference>
<evidence type="ECO:0000313" key="3">
    <source>
        <dbReference type="Proteomes" id="UP000271531"/>
    </source>
</evidence>
<dbReference type="SUPFAM" id="SSF53613">
    <property type="entry name" value="Ribokinase-like"/>
    <property type="match status" value="1"/>
</dbReference>
<accession>A0A3M6GSS4</accession>
<dbReference type="Gene3D" id="3.40.1190.20">
    <property type="match status" value="1"/>
</dbReference>
<organism evidence="2 3">
    <name type="scientific">Pseudomonas amygdali pv. tabaci</name>
    <name type="common">Pseudomonas syringae pv. tabaci</name>
    <dbReference type="NCBI Taxonomy" id="322"/>
    <lineage>
        <taxon>Bacteria</taxon>
        <taxon>Pseudomonadati</taxon>
        <taxon>Pseudomonadota</taxon>
        <taxon>Gammaproteobacteria</taxon>
        <taxon>Pseudomonadales</taxon>
        <taxon>Pseudomonadaceae</taxon>
        <taxon>Pseudomonas</taxon>
        <taxon>Pseudomonas amygdali</taxon>
    </lineage>
</organism>
<evidence type="ECO:0000259" key="1">
    <source>
        <dbReference type="Pfam" id="PF00294"/>
    </source>
</evidence>
<protein>
    <submittedName>
        <fullName evidence="2">Putative nucleoside 2-deoxyribosyltransferase protein</fullName>
    </submittedName>
</protein>
<sequence length="396" mass="42413">MAIFTTGDREHGMHIVGGLYRELCEIPSWDATMGSGARAAMAVAPLAQSTEFTTYASAFDRVALATLEAFGITVTIADRSSPIVFAYFHPLSSPHIEPRRDAIANHPPLRVTGKAVLRFGFLEGEAIVTAGRAVYDPQTWRNPPPFGANGSTAEELALVMNELEIQKCTGMTDIADAADHLIRSAAAQVVVVKQGPYGATVFEAGGGYSHVPAYRSASVFKIGTGDIFSAIFAHYWAEMNIPATIAADLASRSVSVYCETRMMEFDHTVLASRQPVLAHRGASVRLETATEGIGQRYVLEEVRLALSELGVRVVCPVLEEGISGETFDATFVIDGDLPSDSLARITHDITEGCAVVLLNERGGTSLPATRPILTVSDFTTSIYFAAWAAGEAALKR</sequence>
<dbReference type="GO" id="GO:0016740">
    <property type="term" value="F:transferase activity"/>
    <property type="evidence" value="ECO:0007669"/>
    <property type="project" value="UniProtKB-KW"/>
</dbReference>
<reference evidence="2 3" key="1">
    <citation type="submission" date="2018-08" db="EMBL/GenBank/DDBJ databases">
        <title>Recombination of ecologically and evolutionarily significant loci maintains genetic cohesion in the Pseudomonas syringae species complex.</title>
        <authorList>
            <person name="Dillon M."/>
            <person name="Thakur S."/>
            <person name="Almeida R.N.D."/>
            <person name="Weir B.S."/>
            <person name="Guttman D.S."/>
        </authorList>
    </citation>
    <scope>NUCLEOTIDE SEQUENCE [LARGE SCALE GENOMIC DNA]</scope>
    <source>
        <strain evidence="2 3">ICMP 4525</strain>
    </source>
</reference>
<dbReference type="EMBL" id="RBVA01000631">
    <property type="protein sequence ID" value="RMV95484.1"/>
    <property type="molecule type" value="Genomic_DNA"/>
</dbReference>
<dbReference type="InterPro" id="IPR011611">
    <property type="entry name" value="PfkB_dom"/>
</dbReference>
<dbReference type="RefSeq" id="WP_232829582.1">
    <property type="nucleotide sequence ID" value="NZ_QPCR01000005.1"/>
</dbReference>
<evidence type="ECO:0000313" key="2">
    <source>
        <dbReference type="EMBL" id="RMV95484.1"/>
    </source>
</evidence>
<comment type="caution">
    <text evidence="2">The sequence shown here is derived from an EMBL/GenBank/DDBJ whole genome shotgun (WGS) entry which is preliminary data.</text>
</comment>
<proteinExistence type="predicted"/>
<dbReference type="InterPro" id="IPR029056">
    <property type="entry name" value="Ribokinase-like"/>
</dbReference>
<dbReference type="AlphaFoldDB" id="A0A3M6GSS4"/>
<name>A0A3M6GSS4_PSEAJ</name>
<dbReference type="Proteomes" id="UP000271531">
    <property type="component" value="Unassembled WGS sequence"/>
</dbReference>
<keyword evidence="2" id="KW-0808">Transferase</keyword>
<feature type="domain" description="Carbohydrate kinase PfkB" evidence="1">
    <location>
        <begin position="158"/>
        <end position="251"/>
    </location>
</feature>